<keyword evidence="10" id="KW-0636">Prenylation</keyword>
<evidence type="ECO:0000256" key="8">
    <source>
        <dbReference type="ARBA" id="ARBA00023136"/>
    </source>
</evidence>
<dbReference type="PANTHER" id="PTHR47980">
    <property type="entry name" value="LD44762P"/>
    <property type="match status" value="1"/>
</dbReference>
<sequence>MPPPHYDFLIKLLLIGDSGVGKSCLLLRFCDDAWTPSFITTIGIDFKIRTIELDGKRIKLQIWDTAGQERFRTITTAYYRGAMGILLVYDVTDERSYNSIRTWHANIEQHASEGVNKILIGNKSDWTDKRAVPEIQGRALADELGMKFMETSAKANEGVEEAFFTLARFVALYCICGVNSNSRLYRDCKTRLIDSQADSAASVGGASNADGSVKVNQPATSASIGCCS</sequence>
<dbReference type="InterPro" id="IPR050305">
    <property type="entry name" value="Small_GTPase_Rab"/>
</dbReference>
<dbReference type="EMBL" id="JABBWE010000001">
    <property type="protein sequence ID" value="KAG1809960.1"/>
    <property type="molecule type" value="Genomic_DNA"/>
</dbReference>
<dbReference type="SMART" id="SM00176">
    <property type="entry name" value="RAN"/>
    <property type="match status" value="1"/>
</dbReference>
<dbReference type="NCBIfam" id="TIGR00231">
    <property type="entry name" value="small_GTP"/>
    <property type="match status" value="1"/>
</dbReference>
<evidence type="ECO:0000256" key="10">
    <source>
        <dbReference type="ARBA" id="ARBA00023289"/>
    </source>
</evidence>
<keyword evidence="6" id="KW-0653">Protein transport</keyword>
<evidence type="ECO:0000256" key="9">
    <source>
        <dbReference type="ARBA" id="ARBA00023288"/>
    </source>
</evidence>
<dbReference type="Pfam" id="PF00071">
    <property type="entry name" value="Ras"/>
    <property type="match status" value="1"/>
</dbReference>
<dbReference type="InterPro" id="IPR005225">
    <property type="entry name" value="Small_GTP-bd"/>
</dbReference>
<dbReference type="SMART" id="SM00174">
    <property type="entry name" value="RHO"/>
    <property type="match status" value="1"/>
</dbReference>
<keyword evidence="13" id="KW-1185">Reference proteome</keyword>
<dbReference type="SUPFAM" id="SSF52540">
    <property type="entry name" value="P-loop containing nucleoside triphosphate hydrolases"/>
    <property type="match status" value="1"/>
</dbReference>
<comment type="function">
    <text evidence="11">Protein transport. Probably involved in vesicular traffic.</text>
</comment>
<reference evidence="12" key="1">
    <citation type="journal article" date="2020" name="New Phytol.">
        <title>Comparative genomics reveals dynamic genome evolution in host specialist ectomycorrhizal fungi.</title>
        <authorList>
            <person name="Lofgren L.A."/>
            <person name="Nguyen N.H."/>
            <person name="Vilgalys R."/>
            <person name="Ruytinx J."/>
            <person name="Liao H.L."/>
            <person name="Branco S."/>
            <person name="Kuo A."/>
            <person name="LaButti K."/>
            <person name="Lipzen A."/>
            <person name="Andreopoulos W."/>
            <person name="Pangilinan J."/>
            <person name="Riley R."/>
            <person name="Hundley H."/>
            <person name="Na H."/>
            <person name="Barry K."/>
            <person name="Grigoriev I.V."/>
            <person name="Stajich J.E."/>
            <person name="Kennedy P.G."/>
        </authorList>
    </citation>
    <scope>NUCLEOTIDE SEQUENCE</scope>
    <source>
        <strain evidence="12">S12</strain>
    </source>
</reference>
<dbReference type="RefSeq" id="XP_041167625.1">
    <property type="nucleotide sequence ID" value="XM_041309524.1"/>
</dbReference>
<keyword evidence="4" id="KW-1003">Cell membrane</keyword>
<protein>
    <submittedName>
        <fullName evidence="12">Rab-type small GTP-binding protein</fullName>
    </submittedName>
</protein>
<gene>
    <name evidence="12" type="ORF">HD556DRAFT_1532154</name>
</gene>
<dbReference type="FunFam" id="3.40.50.300:FF:000363">
    <property type="entry name" value="Secretion related GTPase srgA"/>
    <property type="match status" value="1"/>
</dbReference>
<evidence type="ECO:0000256" key="1">
    <source>
        <dbReference type="ARBA" id="ARBA00004342"/>
    </source>
</evidence>
<proteinExistence type="inferred from homology"/>
<keyword evidence="9" id="KW-0449">Lipoprotein</keyword>
<evidence type="ECO:0000256" key="4">
    <source>
        <dbReference type="ARBA" id="ARBA00022475"/>
    </source>
</evidence>
<dbReference type="PROSITE" id="PS51420">
    <property type="entry name" value="RHO"/>
    <property type="match status" value="1"/>
</dbReference>
<dbReference type="GO" id="GO:0003924">
    <property type="term" value="F:GTPase activity"/>
    <property type="evidence" value="ECO:0007669"/>
    <property type="project" value="InterPro"/>
</dbReference>
<dbReference type="OrthoDB" id="9989112at2759"/>
<evidence type="ECO:0000313" key="13">
    <source>
        <dbReference type="Proteomes" id="UP000719766"/>
    </source>
</evidence>
<keyword evidence="3" id="KW-0813">Transport</keyword>
<dbReference type="GO" id="GO:0005525">
    <property type="term" value="F:GTP binding"/>
    <property type="evidence" value="ECO:0007669"/>
    <property type="project" value="UniProtKB-KW"/>
</dbReference>
<dbReference type="Gene3D" id="3.40.50.300">
    <property type="entry name" value="P-loop containing nucleotide triphosphate hydrolases"/>
    <property type="match status" value="1"/>
</dbReference>
<keyword evidence="7" id="KW-0342">GTP-binding</keyword>
<dbReference type="PROSITE" id="PS51421">
    <property type="entry name" value="RAS"/>
    <property type="match status" value="1"/>
</dbReference>
<dbReference type="InterPro" id="IPR027417">
    <property type="entry name" value="P-loop_NTPase"/>
</dbReference>
<dbReference type="Proteomes" id="UP000719766">
    <property type="component" value="Unassembled WGS sequence"/>
</dbReference>
<accession>A0A9P7J9N9</accession>
<organism evidence="12 13">
    <name type="scientific">Suillus plorans</name>
    <dbReference type="NCBI Taxonomy" id="116603"/>
    <lineage>
        <taxon>Eukaryota</taxon>
        <taxon>Fungi</taxon>
        <taxon>Dikarya</taxon>
        <taxon>Basidiomycota</taxon>
        <taxon>Agaricomycotina</taxon>
        <taxon>Agaricomycetes</taxon>
        <taxon>Agaricomycetidae</taxon>
        <taxon>Boletales</taxon>
        <taxon>Suillineae</taxon>
        <taxon>Suillaceae</taxon>
        <taxon>Suillus</taxon>
    </lineage>
</organism>
<dbReference type="SMART" id="SM00175">
    <property type="entry name" value="RAB"/>
    <property type="match status" value="1"/>
</dbReference>
<dbReference type="GO" id="GO:0015031">
    <property type="term" value="P:protein transport"/>
    <property type="evidence" value="ECO:0007669"/>
    <property type="project" value="UniProtKB-KW"/>
</dbReference>
<dbReference type="SMART" id="SM00173">
    <property type="entry name" value="RAS"/>
    <property type="match status" value="1"/>
</dbReference>
<evidence type="ECO:0000256" key="7">
    <source>
        <dbReference type="ARBA" id="ARBA00023134"/>
    </source>
</evidence>
<evidence type="ECO:0000313" key="12">
    <source>
        <dbReference type="EMBL" id="KAG1809960.1"/>
    </source>
</evidence>
<dbReference type="PROSITE" id="PS51419">
    <property type="entry name" value="RAB"/>
    <property type="match status" value="1"/>
</dbReference>
<evidence type="ECO:0000256" key="3">
    <source>
        <dbReference type="ARBA" id="ARBA00022448"/>
    </source>
</evidence>
<dbReference type="CDD" id="cd01867">
    <property type="entry name" value="Rab8_Rab10_Rab13_like"/>
    <property type="match status" value="1"/>
</dbReference>
<comment type="caution">
    <text evidence="12">The sequence shown here is derived from an EMBL/GenBank/DDBJ whole genome shotgun (WGS) entry which is preliminary data.</text>
</comment>
<dbReference type="InterPro" id="IPR001806">
    <property type="entry name" value="Small_GTPase"/>
</dbReference>
<dbReference type="PRINTS" id="PR00449">
    <property type="entry name" value="RASTRNSFRMNG"/>
</dbReference>
<dbReference type="GeneID" id="64603288"/>
<comment type="similarity">
    <text evidence="2">Belongs to the small GTPase superfamily. Rab family.</text>
</comment>
<evidence type="ECO:0000256" key="5">
    <source>
        <dbReference type="ARBA" id="ARBA00022741"/>
    </source>
</evidence>
<dbReference type="GO" id="GO:0005886">
    <property type="term" value="C:plasma membrane"/>
    <property type="evidence" value="ECO:0007669"/>
    <property type="project" value="UniProtKB-SubCell"/>
</dbReference>
<evidence type="ECO:0000256" key="6">
    <source>
        <dbReference type="ARBA" id="ARBA00022927"/>
    </source>
</evidence>
<keyword evidence="5" id="KW-0547">Nucleotide-binding</keyword>
<evidence type="ECO:0000256" key="11">
    <source>
        <dbReference type="ARBA" id="ARBA00025673"/>
    </source>
</evidence>
<dbReference type="AlphaFoldDB" id="A0A9P7J9N9"/>
<keyword evidence="8" id="KW-0472">Membrane</keyword>
<comment type="subcellular location">
    <subcellularLocation>
        <location evidence="1">Cell membrane</location>
        <topology evidence="1">Lipid-anchor</topology>
        <orientation evidence="1">Cytoplasmic side</orientation>
    </subcellularLocation>
</comment>
<name>A0A9P7J9N9_9AGAM</name>
<evidence type="ECO:0000256" key="2">
    <source>
        <dbReference type="ARBA" id="ARBA00006270"/>
    </source>
</evidence>